<organism evidence="2 3">
    <name type="scientific">Frankliniella fusca</name>
    <dbReference type="NCBI Taxonomy" id="407009"/>
    <lineage>
        <taxon>Eukaryota</taxon>
        <taxon>Metazoa</taxon>
        <taxon>Ecdysozoa</taxon>
        <taxon>Arthropoda</taxon>
        <taxon>Hexapoda</taxon>
        <taxon>Insecta</taxon>
        <taxon>Pterygota</taxon>
        <taxon>Neoptera</taxon>
        <taxon>Paraneoptera</taxon>
        <taxon>Thysanoptera</taxon>
        <taxon>Terebrantia</taxon>
        <taxon>Thripoidea</taxon>
        <taxon>Thripidae</taxon>
        <taxon>Frankliniella</taxon>
    </lineage>
</organism>
<comment type="caution">
    <text evidence="2">The sequence shown here is derived from an EMBL/GenBank/DDBJ whole genome shotgun (WGS) entry which is preliminary data.</text>
</comment>
<reference evidence="2" key="1">
    <citation type="submission" date="2021-07" db="EMBL/GenBank/DDBJ databases">
        <authorList>
            <person name="Catto M.A."/>
            <person name="Jacobson A."/>
            <person name="Kennedy G."/>
            <person name="Labadie P."/>
            <person name="Hunt B.G."/>
            <person name="Srinivasan R."/>
        </authorList>
    </citation>
    <scope>NUCLEOTIDE SEQUENCE</scope>
    <source>
        <strain evidence="2">PL_HMW_Pooled</strain>
        <tissue evidence="2">Head</tissue>
    </source>
</reference>
<sequence length="206" mass="21955">MRDAIILCTKMCKTPRSRPRPAPRGALGLACCSPHCVRVQAHPGHASSSPVQAATAGAYTRTRRPSSEFHPLRKLAAMEVLARTVLVLLVTTAAVLSAPSALSHGRVLASGEPEQNAPGEQPQKRVTRQAPGADILTRLSEAFREKMQQKCGGASPSKMPNLLEMLSSLGINVPVPHIDFPQGIVNMAKDVAAEEAEAEAEEEADR</sequence>
<feature type="region of interest" description="Disordered" evidence="1">
    <location>
        <begin position="110"/>
        <end position="131"/>
    </location>
</feature>
<dbReference type="AlphaFoldDB" id="A0AAE1LIG4"/>
<feature type="region of interest" description="Disordered" evidence="1">
    <location>
        <begin position="42"/>
        <end position="67"/>
    </location>
</feature>
<gene>
    <name evidence="2" type="ORF">KUF71_010626</name>
</gene>
<proteinExistence type="predicted"/>
<dbReference type="EMBL" id="JAHWGI010001033">
    <property type="protein sequence ID" value="KAK3921411.1"/>
    <property type="molecule type" value="Genomic_DNA"/>
</dbReference>
<evidence type="ECO:0000256" key="1">
    <source>
        <dbReference type="SAM" id="MobiDB-lite"/>
    </source>
</evidence>
<evidence type="ECO:0000313" key="2">
    <source>
        <dbReference type="EMBL" id="KAK3921411.1"/>
    </source>
</evidence>
<keyword evidence="3" id="KW-1185">Reference proteome</keyword>
<accession>A0AAE1LIG4</accession>
<reference evidence="2" key="2">
    <citation type="journal article" date="2023" name="BMC Genomics">
        <title>Pest status, molecular evolution, and epigenetic factors derived from the genome assembly of Frankliniella fusca, a thysanopteran phytovirus vector.</title>
        <authorList>
            <person name="Catto M.A."/>
            <person name="Labadie P.E."/>
            <person name="Jacobson A.L."/>
            <person name="Kennedy G.G."/>
            <person name="Srinivasan R."/>
            <person name="Hunt B.G."/>
        </authorList>
    </citation>
    <scope>NUCLEOTIDE SEQUENCE</scope>
    <source>
        <strain evidence="2">PL_HMW_Pooled</strain>
    </source>
</reference>
<dbReference type="Proteomes" id="UP001219518">
    <property type="component" value="Unassembled WGS sequence"/>
</dbReference>
<name>A0AAE1LIG4_9NEOP</name>
<protein>
    <submittedName>
        <fullName evidence="2">Uncharacterized protein</fullName>
    </submittedName>
</protein>
<evidence type="ECO:0000313" key="3">
    <source>
        <dbReference type="Proteomes" id="UP001219518"/>
    </source>
</evidence>